<dbReference type="GO" id="GO:0005319">
    <property type="term" value="F:lipid transporter activity"/>
    <property type="evidence" value="ECO:0007669"/>
    <property type="project" value="InterPro"/>
</dbReference>
<dbReference type="Gene3D" id="1.25.10.20">
    <property type="entry name" value="Vitellinogen, superhelical"/>
    <property type="match status" value="1"/>
</dbReference>
<sequence>MIRLLLVAAVASALKIHPGQEYTYQYETQITTGVPTESTIYSGLKLKCTVRFQTLTSSSMTMKFENPTLLSLNGQVTTADPTTEQLPEDMFRPLNGEEGRLLREFLSKPVKFTYIRGSFSNVQTESDDPEWSVNIKRGLLSLGVINFEERRSLDPVSRMLNTGRLPQDQTEIYSVMEPSIGGECETVYNVRPLLDSSSGEPRMFVTKTRNYMKCLNRASFTNNIYHGHTCAECEKDRTEPVKSGSQIHYVILGNKREYLVESIIAESQHVFTPYSEKGGNVATYINQTLILTGVKEQQERVSLRSPKRQPSDLLAQLPGQRKQQQQQESSQEQESSSQEQPERRRQLVSRDQQQSSQQRRRQQRRRQRQEQQEQQQSQEEQQRSLQKIDKLLHTLSTFTDVTIQEEAGPFVLTLLEEYQKADDIVLRQLFQKYCSERNPSNPQIRRIRKIFLDMLPFIGTFVSGDILSEAISNNKITPEEAMSYFSILTFASKPDIRLAQKLLELTTSPFIGQNTYVKQGLWLSIGAVGDLLVNYHEKTKSSLQKKLELVNKVLQRESRRPVSQQLESHKQKLEDELEQCSTLSSQIRHEIVQKVNELVRSESMEDKMLAFKVMGNAGFEEWLPEVSRTLQDRSQPVAFRRMAAWSLGKTAKRSPIAVRDILLPIFFDQGEDEDVRIAAYYMSTLSYPPRPVFQQIVQFLNEERNPHVGTFVYTHVKYLAQSDDPCLMNMTKTASFALRFGKRFHPKYQFSRYFQYTSYNDQLKAGGTYRAGVISSPGEFIPRAVSVAMDAQVFGYSMTPIEFGYNMEGVQELLSKILGPGGSVSKSRSVVDILKQRNQSPSQSPREPQPSSQQQPPQPQEQLRVSPRQSPEPSGHVYYKLFDNEIRYVNLDREFVSQVIQSGELSIPSTEQGLQVGKPISFYKTYIMGNTENVLATEVGLPIHLKLRSSSMFKIEGRMSISGLPALFRSNRPGQDPNEISGRLSIQPSTVLNIRGTMEIDANFLRSGAAINAVMHAEAPLTVTVAVNPMTNKYNTKVDVSQLKEKIMKMEITPQTFIQLEPHDLAKWPSQPETVDIDVMNGAKVTTFSTEFGQDRLGLKFSLKGQAVCRNFNPFVPYYPFSGKQQMYFTVTPGPNPPSMLEMEFKYLHSLQPARSQRESPEPSSGEENQDSPDKWSLWSSLSSLMGGSPEQQQQSQQQSQQPRQPEHTQEQVKQQQSQQQQQQSGKWVPQRSLRSESMSSLKQKVQEIAPLYPDGYKQGFVMLMTTLSSNSQPIRHAKVYFLYQRMPDGLTQQMTLRTMCSPIPNGQGPPLTMDVDLSFKFPRTLVDPSQLLDPEYQQEIQRQIRILTQQHSEKDVKKSLDDIMSSQVSMKIQKLQSLSSVRDVIDQQVNNIIEVSRSSSNSEKQDLIKLAKLQKQLSKEAERLRQQTYDSRSKGEKVKKLEELVRKSSESQSKIQQKLYSASQQPSYKFRIILLKYIVMKQAEIHQCLKQISKTLQHHMPSEKRQELGQVLSQQKALLKDSKVKQVQLLRSRTDSSEQHQSPSSESCLQSIKQTIDVQNRAIAGLSTPSQQSQQSLQSMQSLVQRVLDTYRSAESQAPCRSALLEQLPPYSAAIQRKLLEQLIQNEQIIQSLKQLIKDKMEESSSPQEQEALERLKKQIVACKEMSVAMSKSTSNLQSQNVDALTVSMIPASERSVYSKLQKLETKQVKTLSQLKQSKQDVDVDMQQKKRSLQNFLRDAESIQEELSGIAQSKVGELRSMQSIKKLVQVAEKQKKLMESVSISAKKLYAESVSKKQRNDQELQQSKEKAENLLLQQMSIVHMIKQSLDKLEQPQSFRESLRLPSSSQLITQIKREMSQIEQNIYSMKRSSISTFLQEKAQSELSSTSRISKQLKSVQDQQISSSDTRSSDAKSLQKAIRRLVKIVDDIEKLVSGRSSSFDSPVILKQQITKQKQSLVSLSRKQQQLVIDSQQRPSSSSERLEQQSSQEQQQSLQEQQHSLWGQRQSPQRDQQQQSSQQRQWSQEWSSIDQRHSSVEQSQEDLQNSSSSDPSSSQLSGPFEVTVRILYGKQNSQRKQINIKVIGKKSLQQLMCEQKESSPMERSNLVKDYLKEKHEGDERVKKSYKKLKAHLNTLEHFHVDIQYSKNEVPQTVRKFFWNFQDFTKAFLYLHSSTEYPDPNVHDGNIQIMFNMQNNHQQMDVVLHTPFETDRFSSIMLPPIGTSFFNSLQSSLRSSEYHKKPSSYSIIPQQPSGVCQVKGRTVMTLDQKEYTSPDTQGCDAVLVMDCSSASKFAVKVKTKPSDQTKKDD</sequence>
<feature type="region of interest" description="Disordered" evidence="7">
    <location>
        <begin position="1896"/>
        <end position="1915"/>
    </location>
</feature>
<keyword evidence="2" id="KW-0758">Storage protein</keyword>
<dbReference type="InterPro" id="IPR050733">
    <property type="entry name" value="Vitellogenin/Apolipophorin"/>
</dbReference>
<dbReference type="EMBL" id="JQ266265">
    <property type="protein sequence ID" value="AFD50188.2"/>
    <property type="molecule type" value="mRNA"/>
</dbReference>
<comment type="caution">
    <text evidence="5">Lacks conserved residue(s) required for the propagation of feature annotation.</text>
</comment>
<dbReference type="Gene3D" id="2.20.50.20">
    <property type="entry name" value="Lipovitellin. Chain A, domain 3"/>
    <property type="match status" value="1"/>
</dbReference>
<evidence type="ECO:0000256" key="4">
    <source>
        <dbReference type="ARBA" id="ARBA00023180"/>
    </source>
</evidence>
<feature type="compositionally biased region" description="Low complexity" evidence="7">
    <location>
        <begin position="837"/>
        <end position="855"/>
    </location>
</feature>
<keyword evidence="1" id="KW-0732">Signal</keyword>
<name>H9CCF9_TEGGR</name>
<keyword evidence="4" id="KW-0325">Glycoprotein</keyword>
<evidence type="ECO:0000256" key="2">
    <source>
        <dbReference type="ARBA" id="ARBA00022761"/>
    </source>
</evidence>
<feature type="region of interest" description="Disordered" evidence="7">
    <location>
        <begin position="1423"/>
        <end position="1442"/>
    </location>
</feature>
<feature type="region of interest" description="Disordered" evidence="7">
    <location>
        <begin position="1968"/>
        <end position="2058"/>
    </location>
</feature>
<dbReference type="GO" id="GO:0045735">
    <property type="term" value="F:nutrient reservoir activity"/>
    <property type="evidence" value="ECO:0007669"/>
    <property type="project" value="UniProtKB-KW"/>
</dbReference>
<dbReference type="PANTHER" id="PTHR23345">
    <property type="entry name" value="VITELLOGENIN-RELATED"/>
    <property type="match status" value="1"/>
</dbReference>
<dbReference type="PROSITE" id="PS51211">
    <property type="entry name" value="VITELLOGENIN"/>
    <property type="match status" value="1"/>
</dbReference>
<dbReference type="SMART" id="SM01169">
    <property type="entry name" value="DUF1943"/>
    <property type="match status" value="1"/>
</dbReference>
<dbReference type="Pfam" id="PF09172">
    <property type="entry name" value="Vit_open_b-sht"/>
    <property type="match status" value="1"/>
</dbReference>
<dbReference type="InterPro" id="IPR015255">
    <property type="entry name" value="Vitellinogen_open_b-sht"/>
</dbReference>
<dbReference type="InterPro" id="IPR015819">
    <property type="entry name" value="Lipid_transp_b-sht_shell"/>
</dbReference>
<dbReference type="InterPro" id="IPR015817">
    <property type="entry name" value="Vitellinogen_open_b-sht_sub1"/>
</dbReference>
<dbReference type="SMART" id="SM00638">
    <property type="entry name" value="LPD_N"/>
    <property type="match status" value="1"/>
</dbReference>
<feature type="domain" description="Vitellogenin" evidence="8">
    <location>
        <begin position="16"/>
        <end position="785"/>
    </location>
</feature>
<feature type="compositionally biased region" description="Low complexity" evidence="7">
    <location>
        <begin position="1176"/>
        <end position="1204"/>
    </location>
</feature>
<organism evidence="9">
    <name type="scientific">Tegillarca granosa</name>
    <name type="common">Malaysian cockle</name>
    <name type="synonym">Anadara granosa</name>
    <dbReference type="NCBI Taxonomy" id="220873"/>
    <lineage>
        <taxon>Eukaryota</taxon>
        <taxon>Metazoa</taxon>
        <taxon>Spiralia</taxon>
        <taxon>Lophotrochozoa</taxon>
        <taxon>Mollusca</taxon>
        <taxon>Bivalvia</taxon>
        <taxon>Autobranchia</taxon>
        <taxon>Pteriomorphia</taxon>
        <taxon>Arcoida</taxon>
        <taxon>Arcoidea</taxon>
        <taxon>Arcidae</taxon>
        <taxon>Tegillarca</taxon>
    </lineage>
</organism>
<accession>H9CCF9</accession>
<feature type="compositionally biased region" description="Low complexity" evidence="7">
    <location>
        <begin position="320"/>
        <end position="339"/>
    </location>
</feature>
<feature type="region of interest" description="Disordered" evidence="7">
    <location>
        <begin position="837"/>
        <end position="874"/>
    </location>
</feature>
<feature type="region of interest" description="Disordered" evidence="7">
    <location>
        <begin position="316"/>
        <end position="382"/>
    </location>
</feature>
<evidence type="ECO:0000259" key="8">
    <source>
        <dbReference type="PROSITE" id="PS51211"/>
    </source>
</evidence>
<dbReference type="InterPro" id="IPR001747">
    <property type="entry name" value="Vitellogenin_N"/>
</dbReference>
<dbReference type="Gene3D" id="2.30.230.10">
    <property type="entry name" value="Lipovitellin, beta-sheet shell regions, chain A"/>
    <property type="match status" value="1"/>
</dbReference>
<dbReference type="PANTHER" id="PTHR23345:SF15">
    <property type="entry name" value="VITELLOGENIN 1-RELATED"/>
    <property type="match status" value="1"/>
</dbReference>
<feature type="compositionally biased region" description="Polar residues" evidence="7">
    <location>
        <begin position="2037"/>
        <end position="2046"/>
    </location>
</feature>
<dbReference type="InterPro" id="IPR015816">
    <property type="entry name" value="Vitellinogen_b-sht_N"/>
</dbReference>
<feature type="region of interest" description="Disordered" evidence="7">
    <location>
        <begin position="1152"/>
        <end position="1242"/>
    </location>
</feature>
<feature type="disulfide bond" evidence="5">
    <location>
        <begin position="230"/>
        <end position="233"/>
    </location>
</feature>
<evidence type="ECO:0000256" key="5">
    <source>
        <dbReference type="PROSITE-ProRule" id="PRU00557"/>
    </source>
</evidence>
<feature type="compositionally biased region" description="Low complexity" evidence="7">
    <location>
        <begin position="2047"/>
        <end position="2058"/>
    </location>
</feature>
<feature type="compositionally biased region" description="Basic residues" evidence="7">
    <location>
        <begin position="358"/>
        <end position="367"/>
    </location>
</feature>
<dbReference type="InterPro" id="IPR011030">
    <property type="entry name" value="Lipovitellin_superhlx_dom"/>
</dbReference>
<evidence type="ECO:0000256" key="7">
    <source>
        <dbReference type="SAM" id="MobiDB-lite"/>
    </source>
</evidence>
<keyword evidence="3 5" id="KW-1015">Disulfide bond</keyword>
<feature type="compositionally biased region" description="Low complexity" evidence="7">
    <location>
        <begin position="1212"/>
        <end position="1224"/>
    </location>
</feature>
<dbReference type="SUPFAM" id="SSF48431">
    <property type="entry name" value="Lipovitellin-phosvitin complex, superhelical domain"/>
    <property type="match status" value="1"/>
</dbReference>
<proteinExistence type="evidence at transcript level"/>
<evidence type="ECO:0000256" key="1">
    <source>
        <dbReference type="ARBA" id="ARBA00022729"/>
    </source>
</evidence>
<protein>
    <submittedName>
        <fullName evidence="9">Vitellogenin</fullName>
    </submittedName>
</protein>
<reference evidence="9" key="1">
    <citation type="submission" date="2015-12" db="EMBL/GenBank/DDBJ databases">
        <title>Cloning and characterization of vitellogenin gene and its biomarker study in Tegillarca granosa.</title>
        <authorList>
            <person name="Gu H.L."/>
            <person name="Chen C.F."/>
            <person name="Lin Z.H."/>
            <person name="Chen Y."/>
        </authorList>
    </citation>
    <scope>NUCLEOTIDE SEQUENCE</scope>
</reference>
<evidence type="ECO:0000256" key="3">
    <source>
        <dbReference type="ARBA" id="ARBA00023157"/>
    </source>
</evidence>
<evidence type="ECO:0000256" key="6">
    <source>
        <dbReference type="SAM" id="Coils"/>
    </source>
</evidence>
<feature type="coiled-coil region" evidence="6">
    <location>
        <begin position="563"/>
        <end position="590"/>
    </location>
</feature>
<dbReference type="Pfam" id="PF01347">
    <property type="entry name" value="Vitellogenin_N"/>
    <property type="match status" value="1"/>
</dbReference>
<dbReference type="Gene3D" id="2.20.80.10">
    <property type="entry name" value="Lipovitellin-phosvitin complex, chain A, domain 4"/>
    <property type="match status" value="1"/>
</dbReference>
<dbReference type="SUPFAM" id="SSF56968">
    <property type="entry name" value="Lipovitellin-phosvitin complex, beta-sheet shell regions"/>
    <property type="match status" value="2"/>
</dbReference>
<keyword evidence="6" id="KW-0175">Coiled coil</keyword>
<evidence type="ECO:0000313" key="9">
    <source>
        <dbReference type="EMBL" id="AFD50188.2"/>
    </source>
</evidence>
<feature type="compositionally biased region" description="Low complexity" evidence="7">
    <location>
        <begin position="1899"/>
        <end position="1908"/>
    </location>
</feature>
<feature type="compositionally biased region" description="Low complexity" evidence="7">
    <location>
        <begin position="1972"/>
        <end position="2029"/>
    </location>
</feature>